<keyword evidence="3" id="KW-1185">Reference proteome</keyword>
<reference evidence="2 3" key="1">
    <citation type="submission" date="2020-03" db="EMBL/GenBank/DDBJ databases">
        <title>WGS of actinomycetes isolated from Thailand.</title>
        <authorList>
            <person name="Thawai C."/>
        </authorList>
    </citation>
    <scope>NUCLEOTIDE SEQUENCE [LARGE SCALE GENOMIC DNA]</scope>
    <source>
        <strain evidence="2 3">FMUSA5-5</strain>
    </source>
</reference>
<organism evidence="2 3">
    <name type="scientific">Nonomuraea composti</name>
    <dbReference type="NCBI Taxonomy" id="2720023"/>
    <lineage>
        <taxon>Bacteria</taxon>
        <taxon>Bacillati</taxon>
        <taxon>Actinomycetota</taxon>
        <taxon>Actinomycetes</taxon>
        <taxon>Streptosporangiales</taxon>
        <taxon>Streptosporangiaceae</taxon>
        <taxon>Nonomuraea</taxon>
    </lineage>
</organism>
<proteinExistence type="predicted"/>
<comment type="caution">
    <text evidence="2">The sequence shown here is derived from an EMBL/GenBank/DDBJ whole genome shotgun (WGS) entry which is preliminary data.</text>
</comment>
<dbReference type="RefSeq" id="WP_168012466.1">
    <property type="nucleotide sequence ID" value="NZ_JAATEP010000019.1"/>
</dbReference>
<evidence type="ECO:0000256" key="1">
    <source>
        <dbReference type="SAM" id="MobiDB-lite"/>
    </source>
</evidence>
<feature type="compositionally biased region" description="Polar residues" evidence="1">
    <location>
        <begin position="42"/>
        <end position="53"/>
    </location>
</feature>
<protein>
    <submittedName>
        <fullName evidence="2">Uncharacterized protein</fullName>
    </submittedName>
</protein>
<evidence type="ECO:0000313" key="2">
    <source>
        <dbReference type="EMBL" id="NJP92863.1"/>
    </source>
</evidence>
<accession>A0ABX1BDC7</accession>
<gene>
    <name evidence="2" type="ORF">HCN51_25985</name>
</gene>
<feature type="region of interest" description="Disordered" evidence="1">
    <location>
        <begin position="1"/>
        <end position="22"/>
    </location>
</feature>
<feature type="region of interest" description="Disordered" evidence="1">
    <location>
        <begin position="34"/>
        <end position="53"/>
    </location>
</feature>
<dbReference type="Proteomes" id="UP000696294">
    <property type="component" value="Unassembled WGS sequence"/>
</dbReference>
<evidence type="ECO:0000313" key="3">
    <source>
        <dbReference type="Proteomes" id="UP000696294"/>
    </source>
</evidence>
<sequence length="79" mass="7960">MARSKMTPDALNRAGRNLSSSSYGSAFAAVRGPASRCGVPTHGTSSPSRISLSSADHPGLLGLVEGLGSYEGSGVPEAR</sequence>
<dbReference type="EMBL" id="JAATEP010000019">
    <property type="protein sequence ID" value="NJP92863.1"/>
    <property type="molecule type" value="Genomic_DNA"/>
</dbReference>
<name>A0ABX1BDC7_9ACTN</name>